<feature type="short sequence motif" description="'KMSKS' region" evidence="9">
    <location>
        <begin position="267"/>
        <end position="271"/>
    </location>
</feature>
<dbReference type="EC" id="6.1.1.18" evidence="9"/>
<evidence type="ECO:0000256" key="5">
    <source>
        <dbReference type="ARBA" id="ARBA00022840"/>
    </source>
</evidence>
<sequence>MTEQTEKRAHFIRQLIIDDLASGKHQDIVTRFPPEPNGYLHVGHAKSICLNFGLAEEFKGKCFLRFDDTNPIKEEEEYVNAIIDDVRWLGFEWCDMTHSSDYYHELYELAIYLIKKDMAYVDSLSMDEIRAFRGTLQEPGRESPYRNRTIEENLDLFARMKAGEFPDGTHVLRAKIDMKSGNLNMRDPVLYRIRHARHQRTGDEWCIYPMYDYAHPISDALEKITHSLCTLEFQDHRPLYDWLVDNLPLPAKPVQTEFARLNLSHTVTSKRKLRELVEKKIVSGWDDPRLPTLRGMRKRGYPPAAIRQFCEMIGISRSDSVIDMTLLEECVRSEFNKTAKRALCVMDPLKIVIVNYPENRVEQLQAAFYPQNPESASRNLPFSREIYIEKSDFMENPPNKYFRLSPGAEVRLRHAYVIKCQDVIRNDQGEITELHCTYDENTLGKNPEDRKVKGVIHWVSCAQAYPVTIYQYDRLFTDPNPAREEDYFQFLNHDSLQTIQGFCEPAMAEQAEGDVFQFERLGYYCVNSVAEGRVQAFHRVVDLKDTWGKVS</sequence>
<feature type="binding site" evidence="9">
    <location>
        <begin position="260"/>
        <end position="261"/>
    </location>
    <ligand>
        <name>ATP</name>
        <dbReference type="ChEBI" id="CHEBI:30616"/>
    </ligand>
</feature>
<evidence type="ECO:0000256" key="2">
    <source>
        <dbReference type="ARBA" id="ARBA00022490"/>
    </source>
</evidence>
<dbReference type="OrthoDB" id="9801560at2"/>
<evidence type="ECO:0000256" key="6">
    <source>
        <dbReference type="ARBA" id="ARBA00022917"/>
    </source>
</evidence>
<organism evidence="11 12">
    <name type="scientific">Legionella pneumophila</name>
    <dbReference type="NCBI Taxonomy" id="446"/>
    <lineage>
        <taxon>Bacteria</taxon>
        <taxon>Pseudomonadati</taxon>
        <taxon>Pseudomonadota</taxon>
        <taxon>Gammaproteobacteria</taxon>
        <taxon>Legionellales</taxon>
        <taxon>Legionellaceae</taxon>
        <taxon>Legionella</taxon>
    </lineage>
</organism>
<dbReference type="Gene3D" id="1.10.1160.10">
    <property type="entry name" value="Glutamyl-trna Synthetase, Domain 2"/>
    <property type="match status" value="1"/>
</dbReference>
<accession>A0A2S6EZ28</accession>
<dbReference type="SUPFAM" id="SSF50715">
    <property type="entry name" value="Ribosomal protein L25-like"/>
    <property type="match status" value="1"/>
</dbReference>
<evidence type="ECO:0000256" key="8">
    <source>
        <dbReference type="ARBA" id="ARBA00048270"/>
    </source>
</evidence>
<evidence type="ECO:0000256" key="7">
    <source>
        <dbReference type="ARBA" id="ARBA00023146"/>
    </source>
</evidence>
<dbReference type="PROSITE" id="PS00178">
    <property type="entry name" value="AA_TRNA_LIGASE_I"/>
    <property type="match status" value="1"/>
</dbReference>
<dbReference type="NCBIfam" id="TIGR00440">
    <property type="entry name" value="glnS"/>
    <property type="match status" value="1"/>
</dbReference>
<evidence type="ECO:0000256" key="10">
    <source>
        <dbReference type="RuleBase" id="RU363037"/>
    </source>
</evidence>
<feature type="binding site" evidence="9">
    <location>
        <begin position="35"/>
        <end position="37"/>
    </location>
    <ligand>
        <name>ATP</name>
        <dbReference type="ChEBI" id="CHEBI:30616"/>
    </ligand>
</feature>
<dbReference type="Gene3D" id="3.90.800.10">
    <property type="entry name" value="Glutamyl-tRNA Synthetase, Domain 3"/>
    <property type="match status" value="1"/>
</dbReference>
<dbReference type="EMBL" id="PQWY01000011">
    <property type="protein sequence ID" value="PPK30430.1"/>
    <property type="molecule type" value="Genomic_DNA"/>
</dbReference>
<dbReference type="PRINTS" id="PR00987">
    <property type="entry name" value="TRNASYNTHGLU"/>
</dbReference>
<dbReference type="Pfam" id="PF20974">
    <property type="entry name" value="tRNA-synt_1c_C2"/>
    <property type="match status" value="1"/>
</dbReference>
<evidence type="ECO:0000256" key="1">
    <source>
        <dbReference type="ARBA" id="ARBA00005594"/>
    </source>
</evidence>
<keyword evidence="4 9" id="KW-0547">Nucleotide-binding</keyword>
<feature type="binding site" evidence="9">
    <location>
        <position position="230"/>
    </location>
    <ligand>
        <name>ATP</name>
        <dbReference type="ChEBI" id="CHEBI:30616"/>
    </ligand>
</feature>
<dbReference type="GO" id="GO:0006424">
    <property type="term" value="P:glutamyl-tRNA aminoacylation"/>
    <property type="evidence" value="ECO:0007669"/>
    <property type="project" value="UniProtKB-UniRule"/>
</dbReference>
<dbReference type="InterPro" id="IPR011035">
    <property type="entry name" value="Ribosomal_bL25/Gln-tRNA_synth"/>
</dbReference>
<keyword evidence="7 9" id="KW-0030">Aminoacyl-tRNA synthetase</keyword>
<dbReference type="InterPro" id="IPR022861">
    <property type="entry name" value="Gln_tRNA_ligase_bac"/>
</dbReference>
<evidence type="ECO:0000256" key="4">
    <source>
        <dbReference type="ARBA" id="ARBA00022741"/>
    </source>
</evidence>
<keyword evidence="6 9" id="KW-0648">Protein biosynthesis</keyword>
<dbReference type="InterPro" id="IPR000924">
    <property type="entry name" value="Glu/Gln-tRNA-synth"/>
</dbReference>
<dbReference type="GO" id="GO:0005829">
    <property type="term" value="C:cytosol"/>
    <property type="evidence" value="ECO:0007669"/>
    <property type="project" value="TreeGrafter"/>
</dbReference>
<feature type="binding site" evidence="9">
    <location>
        <position position="67"/>
    </location>
    <ligand>
        <name>L-glutamine</name>
        <dbReference type="ChEBI" id="CHEBI:58359"/>
    </ligand>
</feature>
<dbReference type="HAMAP" id="MF_00126">
    <property type="entry name" value="Gln_tRNA_synth"/>
    <property type="match status" value="1"/>
</dbReference>
<dbReference type="Gene3D" id="2.40.240.10">
    <property type="entry name" value="Ribosomal Protein L25, Chain P"/>
    <property type="match status" value="2"/>
</dbReference>
<dbReference type="InterPro" id="IPR020059">
    <property type="entry name" value="Glu/Gln-tRNA-synth_Ib_codon-bd"/>
</dbReference>
<comment type="caution">
    <text evidence="11">The sequence shown here is derived from an EMBL/GenBank/DDBJ whole genome shotgun (WGS) entry which is preliminary data.</text>
</comment>
<dbReference type="FunFam" id="2.40.240.10:FF:000001">
    <property type="entry name" value="Glutamine--tRNA ligase"/>
    <property type="match status" value="1"/>
</dbReference>
<name>A0A2S6EZ28_LEGPN</name>
<dbReference type="FunFam" id="3.90.800.10:FF:000001">
    <property type="entry name" value="Glutamine--tRNA ligase"/>
    <property type="match status" value="1"/>
</dbReference>
<dbReference type="PANTHER" id="PTHR43097">
    <property type="entry name" value="GLUTAMINE-TRNA LIGASE"/>
    <property type="match status" value="1"/>
</dbReference>
<dbReference type="RefSeq" id="WP_027226830.1">
    <property type="nucleotide sequence ID" value="NZ_CP017601.1"/>
</dbReference>
<dbReference type="GO" id="GO:0004819">
    <property type="term" value="F:glutamine-tRNA ligase activity"/>
    <property type="evidence" value="ECO:0007669"/>
    <property type="project" value="UniProtKB-UniRule"/>
</dbReference>
<comment type="similarity">
    <text evidence="1 9 10">Belongs to the class-I aminoacyl-tRNA synthetase family.</text>
</comment>
<dbReference type="NCBIfam" id="NF011291">
    <property type="entry name" value="PRK14703.1"/>
    <property type="match status" value="1"/>
</dbReference>
<comment type="subunit">
    <text evidence="9">Monomer.</text>
</comment>
<dbReference type="Pfam" id="PF00749">
    <property type="entry name" value="tRNA-synt_1c"/>
    <property type="match status" value="1"/>
</dbReference>
<dbReference type="InterPro" id="IPR020058">
    <property type="entry name" value="Glu/Gln-tRNA-synth_Ib_cat-dom"/>
</dbReference>
<keyword evidence="2 9" id="KW-0963">Cytoplasm</keyword>
<evidence type="ECO:0000313" key="12">
    <source>
        <dbReference type="Proteomes" id="UP000239239"/>
    </source>
</evidence>
<comment type="subcellular location">
    <subcellularLocation>
        <location evidence="9">Cytoplasm</location>
    </subcellularLocation>
</comment>
<comment type="caution">
    <text evidence="9">Lacks conserved residue(s) required for the propagation of feature annotation.</text>
</comment>
<dbReference type="GO" id="GO:0005524">
    <property type="term" value="F:ATP binding"/>
    <property type="evidence" value="ECO:0007669"/>
    <property type="project" value="UniProtKB-UniRule"/>
</dbReference>
<keyword evidence="3 9" id="KW-0436">Ligase</keyword>
<dbReference type="GO" id="GO:0006425">
    <property type="term" value="P:glutaminyl-tRNA aminoacylation"/>
    <property type="evidence" value="ECO:0007669"/>
    <property type="project" value="UniProtKB-UniRule"/>
</dbReference>
<feature type="binding site" evidence="9">
    <location>
        <position position="211"/>
    </location>
    <ligand>
        <name>L-glutamine</name>
        <dbReference type="ChEBI" id="CHEBI:58359"/>
    </ligand>
</feature>
<dbReference type="InterPro" id="IPR014729">
    <property type="entry name" value="Rossmann-like_a/b/a_fold"/>
</dbReference>
<comment type="catalytic activity">
    <reaction evidence="8 9">
        <text>tRNA(Gln) + L-glutamine + ATP = L-glutaminyl-tRNA(Gln) + AMP + diphosphate</text>
        <dbReference type="Rhea" id="RHEA:20121"/>
        <dbReference type="Rhea" id="RHEA-COMP:9662"/>
        <dbReference type="Rhea" id="RHEA-COMP:9681"/>
        <dbReference type="ChEBI" id="CHEBI:30616"/>
        <dbReference type="ChEBI" id="CHEBI:33019"/>
        <dbReference type="ChEBI" id="CHEBI:58359"/>
        <dbReference type="ChEBI" id="CHEBI:78442"/>
        <dbReference type="ChEBI" id="CHEBI:78521"/>
        <dbReference type="ChEBI" id="CHEBI:456215"/>
        <dbReference type="EC" id="6.1.1.18"/>
    </reaction>
</comment>
<evidence type="ECO:0000256" key="3">
    <source>
        <dbReference type="ARBA" id="ARBA00022598"/>
    </source>
</evidence>
<proteinExistence type="inferred from homology"/>
<protein>
    <recommendedName>
        <fullName evidence="9">Glutamine--tRNA ligase</fullName>
        <ecNumber evidence="9">6.1.1.18</ecNumber>
    </recommendedName>
    <alternativeName>
        <fullName evidence="9">Glutaminyl-tRNA synthetase</fullName>
        <shortName evidence="9">GlnRS</shortName>
    </alternativeName>
</protein>
<dbReference type="Gene3D" id="3.40.50.620">
    <property type="entry name" value="HUPs"/>
    <property type="match status" value="1"/>
</dbReference>
<dbReference type="SUPFAM" id="SSF52374">
    <property type="entry name" value="Nucleotidylyl transferase"/>
    <property type="match status" value="1"/>
</dbReference>
<dbReference type="InterPro" id="IPR001412">
    <property type="entry name" value="aa-tRNA-synth_I_CS"/>
</dbReference>
<dbReference type="PANTHER" id="PTHR43097:SF5">
    <property type="entry name" value="GLUTAMATE--TRNA LIGASE"/>
    <property type="match status" value="1"/>
</dbReference>
<dbReference type="Pfam" id="PF03950">
    <property type="entry name" value="tRNA-synt_1c_C"/>
    <property type="match status" value="1"/>
</dbReference>
<evidence type="ECO:0000256" key="9">
    <source>
        <dbReference type="HAMAP-Rule" id="MF_00126"/>
    </source>
</evidence>
<gene>
    <name evidence="9" type="primary">glnS</name>
    <name evidence="11" type="ORF">C3928_06585</name>
</gene>
<dbReference type="InterPro" id="IPR049437">
    <property type="entry name" value="tRNA-synt_1c_C2"/>
</dbReference>
<dbReference type="InterPro" id="IPR050132">
    <property type="entry name" value="Gln/Glu-tRNA_Ligase"/>
</dbReference>
<keyword evidence="5 9" id="KW-0067">ATP-binding</keyword>
<dbReference type="FunFam" id="1.10.1160.10:FF:000001">
    <property type="entry name" value="Glutamine--tRNA ligase"/>
    <property type="match status" value="1"/>
</dbReference>
<dbReference type="AlphaFoldDB" id="A0A2S6EZ28"/>
<dbReference type="Proteomes" id="UP000239239">
    <property type="component" value="Unassembled WGS sequence"/>
</dbReference>
<evidence type="ECO:0000313" key="11">
    <source>
        <dbReference type="EMBL" id="PPK30430.1"/>
    </source>
</evidence>
<dbReference type="InterPro" id="IPR004514">
    <property type="entry name" value="Gln-tRNA-synth"/>
</dbReference>
<dbReference type="FunFam" id="3.40.50.620:FF:000037">
    <property type="entry name" value="Glutamine--tRNA ligase cytoplasmic"/>
    <property type="match status" value="1"/>
</dbReference>
<dbReference type="InterPro" id="IPR020056">
    <property type="entry name" value="Rbsml_bL25/Gln-tRNA_synth_N"/>
</dbReference>
<dbReference type="InterPro" id="IPR020061">
    <property type="entry name" value="Glu_tRNA_lig_a-bdl"/>
</dbReference>
<reference evidence="11 12" key="1">
    <citation type="submission" date="2018-02" db="EMBL/GenBank/DDBJ databases">
        <title>Draft genome sequences of four Legionella pneumophila clinical strains isolated in Ontario.</title>
        <authorList>
            <person name="Fortuna A."/>
            <person name="Ramnarine R."/>
            <person name="Li A."/>
            <person name="Frantz C."/>
            <person name="Mallo G."/>
        </authorList>
    </citation>
    <scope>NUCLEOTIDE SEQUENCE [LARGE SCALE GENOMIC DNA]</scope>
    <source>
        <strain evidence="11 12">LG61</strain>
    </source>
</reference>